<dbReference type="EC" id="6.3.5.-" evidence="11"/>
<dbReference type="SMART" id="SM00845">
    <property type="entry name" value="GatB_Yqey"/>
    <property type="match status" value="1"/>
</dbReference>
<dbReference type="InterPro" id="IPR004413">
    <property type="entry name" value="GatB"/>
</dbReference>
<dbReference type="NCBIfam" id="NF004014">
    <property type="entry name" value="PRK05477.1-4"/>
    <property type="match status" value="1"/>
</dbReference>
<comment type="subunit">
    <text evidence="2 11">Heterotrimer of A, B and C subunits.</text>
</comment>
<dbReference type="OrthoDB" id="9804078at2"/>
<evidence type="ECO:0000256" key="11">
    <source>
        <dbReference type="HAMAP-Rule" id="MF_00121"/>
    </source>
</evidence>
<evidence type="ECO:0000256" key="4">
    <source>
        <dbReference type="ARBA" id="ARBA00022598"/>
    </source>
</evidence>
<dbReference type="InterPro" id="IPR014746">
    <property type="entry name" value="Gln_synth/guanido_kin_cat_dom"/>
</dbReference>
<evidence type="ECO:0000256" key="2">
    <source>
        <dbReference type="ARBA" id="ARBA00011123"/>
    </source>
</evidence>
<dbReference type="GO" id="GO:0006412">
    <property type="term" value="P:translation"/>
    <property type="evidence" value="ECO:0007669"/>
    <property type="project" value="UniProtKB-UniRule"/>
</dbReference>
<dbReference type="InterPro" id="IPR017959">
    <property type="entry name" value="Asn/Gln-tRNA_amidoTrfase_suB/E"/>
</dbReference>
<sequence length="504" mass="57399">MRHDYEAVIGLEVHCQLLTASKAFSPESTQFGDPPNTNVDPISLGHPGTLPVLNQQVVEYTIRMGLATHCKIAERSIFARKHYFYPDLPKGYQISQYETPICYDGWIEIELEPEGDGQEPVRKRIGIIRIHMEEDAGKSLHDQDPYHTLLDFNRCGVPLIEIVSAPDIRSPREAALYMQKIRQIVRYLGISDGNMEEGSLRCDANVSVRRRGEARLGTKTEIKNLNSFRNVERALEYEIRRQIAILEQGGEVVQETRLWDAVRQETRPMRSKEEAHDYRYFPDPDLVPVVVTADMLERIRSQMPEMPEVRRRRFIEELGLPAYDAGVLTEERGVADYYEATLQALARLMPDGDRKVQAKAVSNFVMTEVLRVLNERSIDMQAFPIEPERLAKLVRLRLEDRVSSTGAQEIFNAMLTDQRSPEAIAEAHNLLQVSDENALIPVVEAVLAEHPDKVQTYLNGKTGLLGFFIGQVMRRFEGAPDPKLVRRLLEERLEAARAAGQETK</sequence>
<dbReference type="InterPro" id="IPR042114">
    <property type="entry name" value="GatB_C_1"/>
</dbReference>
<evidence type="ECO:0000259" key="12">
    <source>
        <dbReference type="SMART" id="SM00845"/>
    </source>
</evidence>
<dbReference type="NCBIfam" id="TIGR00133">
    <property type="entry name" value="gatB"/>
    <property type="match status" value="1"/>
</dbReference>
<keyword evidence="5 11" id="KW-0547">Nucleotide-binding</keyword>
<dbReference type="InterPro" id="IPR003789">
    <property type="entry name" value="Asn/Gln_tRNA_amidoTrase-B-like"/>
</dbReference>
<dbReference type="GO" id="GO:0050566">
    <property type="term" value="F:asparaginyl-tRNA synthase (glutamine-hydrolyzing) activity"/>
    <property type="evidence" value="ECO:0007669"/>
    <property type="project" value="RHEA"/>
</dbReference>
<evidence type="ECO:0000256" key="8">
    <source>
        <dbReference type="ARBA" id="ARBA00024799"/>
    </source>
</evidence>
<evidence type="ECO:0000313" key="14">
    <source>
        <dbReference type="Proteomes" id="UP000185812"/>
    </source>
</evidence>
<dbReference type="PROSITE" id="PS01234">
    <property type="entry name" value="GATB"/>
    <property type="match status" value="1"/>
</dbReference>
<dbReference type="AlphaFoldDB" id="A0A1M6PXR6"/>
<dbReference type="SUPFAM" id="SSF55931">
    <property type="entry name" value="Glutamine synthetase/guanido kinase"/>
    <property type="match status" value="1"/>
</dbReference>
<dbReference type="HAMAP" id="MF_00121">
    <property type="entry name" value="GatB"/>
    <property type="match status" value="1"/>
</dbReference>
<evidence type="ECO:0000256" key="10">
    <source>
        <dbReference type="ARBA" id="ARBA00047913"/>
    </source>
</evidence>
<comment type="similarity">
    <text evidence="1 11">Belongs to the GatB/GatE family. GatB subfamily.</text>
</comment>
<dbReference type="SUPFAM" id="SSF89095">
    <property type="entry name" value="GatB/YqeY motif"/>
    <property type="match status" value="1"/>
</dbReference>
<evidence type="ECO:0000256" key="6">
    <source>
        <dbReference type="ARBA" id="ARBA00022840"/>
    </source>
</evidence>
<protein>
    <recommendedName>
        <fullName evidence="3 11">Aspartyl/glutamyl-tRNA(Asn/Gln) amidotransferase subunit B</fullName>
        <shortName evidence="11">Asp/Glu-ADT subunit B</shortName>
        <ecNumber evidence="11">6.3.5.-</ecNumber>
    </recommendedName>
</protein>
<dbReference type="PANTHER" id="PTHR11659">
    <property type="entry name" value="GLUTAMYL-TRNA GLN AMIDOTRANSFERASE SUBUNIT B MITOCHONDRIAL AND PROKARYOTIC PET112-RELATED"/>
    <property type="match status" value="1"/>
</dbReference>
<dbReference type="RefSeq" id="WP_072714250.1">
    <property type="nucleotide sequence ID" value="NZ_FRAU01000001.1"/>
</dbReference>
<dbReference type="Proteomes" id="UP000185812">
    <property type="component" value="Unassembled WGS sequence"/>
</dbReference>
<comment type="catalytic activity">
    <reaction evidence="10 11">
        <text>L-glutamyl-tRNA(Gln) + L-glutamine + ATP + H2O = L-glutaminyl-tRNA(Gln) + L-glutamate + ADP + phosphate + H(+)</text>
        <dbReference type="Rhea" id="RHEA:17521"/>
        <dbReference type="Rhea" id="RHEA-COMP:9681"/>
        <dbReference type="Rhea" id="RHEA-COMP:9684"/>
        <dbReference type="ChEBI" id="CHEBI:15377"/>
        <dbReference type="ChEBI" id="CHEBI:15378"/>
        <dbReference type="ChEBI" id="CHEBI:29985"/>
        <dbReference type="ChEBI" id="CHEBI:30616"/>
        <dbReference type="ChEBI" id="CHEBI:43474"/>
        <dbReference type="ChEBI" id="CHEBI:58359"/>
        <dbReference type="ChEBI" id="CHEBI:78520"/>
        <dbReference type="ChEBI" id="CHEBI:78521"/>
        <dbReference type="ChEBI" id="CHEBI:456216"/>
    </reaction>
</comment>
<dbReference type="InterPro" id="IPR017958">
    <property type="entry name" value="Gln-tRNA_amidoTrfase_suB_CS"/>
</dbReference>
<comment type="catalytic activity">
    <reaction evidence="9 11">
        <text>L-aspartyl-tRNA(Asn) + L-glutamine + ATP + H2O = L-asparaginyl-tRNA(Asn) + L-glutamate + ADP + phosphate + 2 H(+)</text>
        <dbReference type="Rhea" id="RHEA:14513"/>
        <dbReference type="Rhea" id="RHEA-COMP:9674"/>
        <dbReference type="Rhea" id="RHEA-COMP:9677"/>
        <dbReference type="ChEBI" id="CHEBI:15377"/>
        <dbReference type="ChEBI" id="CHEBI:15378"/>
        <dbReference type="ChEBI" id="CHEBI:29985"/>
        <dbReference type="ChEBI" id="CHEBI:30616"/>
        <dbReference type="ChEBI" id="CHEBI:43474"/>
        <dbReference type="ChEBI" id="CHEBI:58359"/>
        <dbReference type="ChEBI" id="CHEBI:78515"/>
        <dbReference type="ChEBI" id="CHEBI:78516"/>
        <dbReference type="ChEBI" id="CHEBI:456216"/>
    </reaction>
</comment>
<dbReference type="Gene3D" id="1.10.10.410">
    <property type="match status" value="1"/>
</dbReference>
<dbReference type="FunFam" id="1.10.10.410:FF:000001">
    <property type="entry name" value="Aspartyl/glutamyl-tRNA(Asn/Gln) amidotransferase subunit B"/>
    <property type="match status" value="1"/>
</dbReference>
<evidence type="ECO:0000256" key="1">
    <source>
        <dbReference type="ARBA" id="ARBA00005306"/>
    </source>
</evidence>
<evidence type="ECO:0000256" key="9">
    <source>
        <dbReference type="ARBA" id="ARBA00047380"/>
    </source>
</evidence>
<keyword evidence="13" id="KW-0808">Transferase</keyword>
<dbReference type="Pfam" id="PF02934">
    <property type="entry name" value="GatB_N"/>
    <property type="match status" value="1"/>
</dbReference>
<feature type="domain" description="Asn/Gln amidotransferase" evidence="12">
    <location>
        <begin position="336"/>
        <end position="493"/>
    </location>
</feature>
<dbReference type="InterPro" id="IPR023168">
    <property type="entry name" value="GatB_Yqey_C_2"/>
</dbReference>
<keyword evidence="6 11" id="KW-0067">ATP-binding</keyword>
<accession>A0A1M6PXR6</accession>
<organism evidence="13 14">
    <name type="scientific">Rhodothermus profundi</name>
    <dbReference type="NCBI Taxonomy" id="633813"/>
    <lineage>
        <taxon>Bacteria</taxon>
        <taxon>Pseudomonadati</taxon>
        <taxon>Rhodothermota</taxon>
        <taxon>Rhodothermia</taxon>
        <taxon>Rhodothermales</taxon>
        <taxon>Rhodothermaceae</taxon>
        <taxon>Rhodothermus</taxon>
    </lineage>
</organism>
<dbReference type="GO" id="GO:0050567">
    <property type="term" value="F:glutaminyl-tRNA synthase (glutamine-hydrolyzing) activity"/>
    <property type="evidence" value="ECO:0007669"/>
    <property type="project" value="UniProtKB-UniRule"/>
</dbReference>
<dbReference type="GO" id="GO:0016740">
    <property type="term" value="F:transferase activity"/>
    <property type="evidence" value="ECO:0007669"/>
    <property type="project" value="UniProtKB-KW"/>
</dbReference>
<dbReference type="NCBIfam" id="NF004012">
    <property type="entry name" value="PRK05477.1-2"/>
    <property type="match status" value="1"/>
</dbReference>
<keyword evidence="7 11" id="KW-0648">Protein biosynthesis</keyword>
<dbReference type="InterPro" id="IPR006075">
    <property type="entry name" value="Asn/Gln-tRNA_Trfase_suB/E_cat"/>
</dbReference>
<dbReference type="STRING" id="633813.SAMN04488087_0376"/>
<name>A0A1M6PXR6_9BACT</name>
<dbReference type="Pfam" id="PF02637">
    <property type="entry name" value="GatB_Yqey"/>
    <property type="match status" value="1"/>
</dbReference>
<keyword evidence="14" id="KW-1185">Reference proteome</keyword>
<dbReference type="GO" id="GO:0005524">
    <property type="term" value="F:ATP binding"/>
    <property type="evidence" value="ECO:0007669"/>
    <property type="project" value="UniProtKB-KW"/>
</dbReference>
<gene>
    <name evidence="11" type="primary">gatB</name>
    <name evidence="13" type="ORF">SAMN04488087_0376</name>
</gene>
<comment type="function">
    <text evidence="8 11">Allows the formation of correctly charged Asn-tRNA(Asn) or Gln-tRNA(Gln) through the transamidation of misacylated Asp-tRNA(Asn) or Glu-tRNA(Gln) in organisms which lack either or both of asparaginyl-tRNA or glutaminyl-tRNA synthetases. The reaction takes place in the presence of glutamine and ATP through an activated phospho-Asp-tRNA(Asn) or phospho-Glu-tRNA(Gln).</text>
</comment>
<evidence type="ECO:0000256" key="3">
    <source>
        <dbReference type="ARBA" id="ARBA00016923"/>
    </source>
</evidence>
<evidence type="ECO:0000313" key="13">
    <source>
        <dbReference type="EMBL" id="SHK12702.1"/>
    </source>
</evidence>
<dbReference type="EMBL" id="FRAU01000001">
    <property type="protein sequence ID" value="SHK12702.1"/>
    <property type="molecule type" value="Genomic_DNA"/>
</dbReference>
<proteinExistence type="inferred from homology"/>
<evidence type="ECO:0000256" key="7">
    <source>
        <dbReference type="ARBA" id="ARBA00022917"/>
    </source>
</evidence>
<dbReference type="InterPro" id="IPR018027">
    <property type="entry name" value="Asn/Gln_amidotransferase"/>
</dbReference>
<keyword evidence="4 11" id="KW-0436">Ligase</keyword>
<reference evidence="14" key="1">
    <citation type="submission" date="2016-11" db="EMBL/GenBank/DDBJ databases">
        <authorList>
            <person name="Varghese N."/>
            <person name="Submissions S."/>
        </authorList>
    </citation>
    <scope>NUCLEOTIDE SEQUENCE [LARGE SCALE GENOMIC DNA]</scope>
    <source>
        <strain evidence="14">DSM 22212</strain>
    </source>
</reference>
<evidence type="ECO:0000256" key="5">
    <source>
        <dbReference type="ARBA" id="ARBA00022741"/>
    </source>
</evidence>
<dbReference type="Gene3D" id="1.10.150.380">
    <property type="entry name" value="GatB domain, N-terminal subdomain"/>
    <property type="match status" value="1"/>
</dbReference>